<reference evidence="1 2" key="1">
    <citation type="submission" date="2019-10" db="EMBL/GenBank/DDBJ databases">
        <title>Nonomuraea sp. nov., isolated from Phyllanthus amarus.</title>
        <authorList>
            <person name="Klykleung N."/>
            <person name="Tanasupawat S."/>
        </authorList>
    </citation>
    <scope>NUCLEOTIDE SEQUENCE [LARGE SCALE GENOMIC DNA]</scope>
    <source>
        <strain evidence="1 2">PA1-10</strain>
    </source>
</reference>
<dbReference type="RefSeq" id="WP_139637961.1">
    <property type="nucleotide sequence ID" value="NZ_VDLX02000033.1"/>
</dbReference>
<evidence type="ECO:0000313" key="1">
    <source>
        <dbReference type="EMBL" id="KAB8184302.1"/>
    </source>
</evidence>
<proteinExistence type="predicted"/>
<evidence type="ECO:0000313" key="2">
    <source>
        <dbReference type="Proteomes" id="UP000312512"/>
    </source>
</evidence>
<comment type="caution">
    <text evidence="1">The sequence shown here is derived from an EMBL/GenBank/DDBJ whole genome shotgun (WGS) entry which is preliminary data.</text>
</comment>
<dbReference type="Proteomes" id="UP000312512">
    <property type="component" value="Unassembled WGS sequence"/>
</dbReference>
<protein>
    <recommendedName>
        <fullName evidence="3">Cell division protein ZapB</fullName>
    </recommendedName>
</protein>
<keyword evidence="2" id="KW-1185">Reference proteome</keyword>
<organism evidence="1 2">
    <name type="scientific">Nonomuraea phyllanthi</name>
    <dbReference type="NCBI Taxonomy" id="2219224"/>
    <lineage>
        <taxon>Bacteria</taxon>
        <taxon>Bacillati</taxon>
        <taxon>Actinomycetota</taxon>
        <taxon>Actinomycetes</taxon>
        <taxon>Streptosporangiales</taxon>
        <taxon>Streptosporangiaceae</taxon>
        <taxon>Nonomuraea</taxon>
    </lineage>
</organism>
<accession>A0A5C4V1K9</accession>
<evidence type="ECO:0008006" key="3">
    <source>
        <dbReference type="Google" id="ProtNLM"/>
    </source>
</evidence>
<dbReference type="AlphaFoldDB" id="A0A5C4V1K9"/>
<gene>
    <name evidence="1" type="ORF">FH608_048325</name>
</gene>
<sequence>MSEQPIPPSSPSIEEIVRQLTALQAEVAEVRATNVRLRELLTQREAELAAAHERIARQAQAIREQDELIKQLRAEVVALRGTARPQLRQLQDTALGQEGVEP</sequence>
<name>A0A5C4V1K9_9ACTN</name>
<dbReference type="EMBL" id="VDLX02000033">
    <property type="protein sequence ID" value="KAB8184302.1"/>
    <property type="molecule type" value="Genomic_DNA"/>
</dbReference>